<organism evidence="2 3">
    <name type="scientific">Pseudonocardia aurantiaca</name>
    <dbReference type="NCBI Taxonomy" id="75290"/>
    <lineage>
        <taxon>Bacteria</taxon>
        <taxon>Bacillati</taxon>
        <taxon>Actinomycetota</taxon>
        <taxon>Actinomycetes</taxon>
        <taxon>Pseudonocardiales</taxon>
        <taxon>Pseudonocardiaceae</taxon>
        <taxon>Pseudonocardia</taxon>
    </lineage>
</organism>
<keyword evidence="3" id="KW-1185">Reference proteome</keyword>
<evidence type="ECO:0000259" key="1">
    <source>
        <dbReference type="Pfam" id="PF01636"/>
    </source>
</evidence>
<accession>A0ABW4FMU8</accession>
<protein>
    <submittedName>
        <fullName evidence="2">Phosphotransferase family protein</fullName>
    </submittedName>
</protein>
<dbReference type="SUPFAM" id="SSF56112">
    <property type="entry name" value="Protein kinase-like (PK-like)"/>
    <property type="match status" value="1"/>
</dbReference>
<dbReference type="RefSeq" id="WP_343979688.1">
    <property type="nucleotide sequence ID" value="NZ_BAAAJG010000011.1"/>
</dbReference>
<comment type="caution">
    <text evidence="2">The sequence shown here is derived from an EMBL/GenBank/DDBJ whole genome shotgun (WGS) entry which is preliminary data.</text>
</comment>
<dbReference type="PANTHER" id="PTHR47829:SF1">
    <property type="entry name" value="HAD FAMILY PHOSPHATASE"/>
    <property type="match status" value="1"/>
</dbReference>
<dbReference type="Proteomes" id="UP001597145">
    <property type="component" value="Unassembled WGS sequence"/>
</dbReference>
<name>A0ABW4FMU8_9PSEU</name>
<dbReference type="InterPro" id="IPR041726">
    <property type="entry name" value="ACAD10_11_N"/>
</dbReference>
<dbReference type="InterPro" id="IPR052898">
    <property type="entry name" value="ACAD10-like"/>
</dbReference>
<dbReference type="Gene3D" id="3.30.200.20">
    <property type="entry name" value="Phosphorylase Kinase, domain 1"/>
    <property type="match status" value="1"/>
</dbReference>
<sequence length="339" mass="35716">MRHLAALQAFFEAEVPGCGQLQAELLHGGRSNLTYRVTDGRSVWVLRRPPLGGLTPSAHDMAREYRVVAALRDSGVPVARAVAQTDDVSVIGAPFAVVEYVDGRAIRNREQLDALTDAEVARCALGLVEVLARLHAVDPAAVGLAGFGRAEGYLARQIRRWNDQWQRVATRPLVGVHSLYERLAATCPVESGTAIVHGDFRIDNVILDAADAGVVRALVDWEMAALGDPLADLGLHLAYSDPAFDPVLGGSAASTSPRLPSADGLAAHYAEVSGRDVEALHFYVALGYFKAAVIAEGIHARHVGGMTVGTGFETAGEAVAPLVAAGLAVLPLGGRSDGR</sequence>
<dbReference type="Gene3D" id="3.90.1200.10">
    <property type="match status" value="1"/>
</dbReference>
<gene>
    <name evidence="2" type="ORF">ACFSCY_19640</name>
</gene>
<dbReference type="InterPro" id="IPR002575">
    <property type="entry name" value="Aminoglycoside_PTrfase"/>
</dbReference>
<dbReference type="InterPro" id="IPR011009">
    <property type="entry name" value="Kinase-like_dom_sf"/>
</dbReference>
<reference evidence="3" key="1">
    <citation type="journal article" date="2019" name="Int. J. Syst. Evol. Microbiol.">
        <title>The Global Catalogue of Microorganisms (GCM) 10K type strain sequencing project: providing services to taxonomists for standard genome sequencing and annotation.</title>
        <authorList>
            <consortium name="The Broad Institute Genomics Platform"/>
            <consortium name="The Broad Institute Genome Sequencing Center for Infectious Disease"/>
            <person name="Wu L."/>
            <person name="Ma J."/>
        </authorList>
    </citation>
    <scope>NUCLEOTIDE SEQUENCE [LARGE SCALE GENOMIC DNA]</scope>
    <source>
        <strain evidence="3">JCM 12165</strain>
    </source>
</reference>
<evidence type="ECO:0000313" key="3">
    <source>
        <dbReference type="Proteomes" id="UP001597145"/>
    </source>
</evidence>
<dbReference type="CDD" id="cd05154">
    <property type="entry name" value="ACAD10_11_N-like"/>
    <property type="match status" value="1"/>
</dbReference>
<dbReference type="Pfam" id="PF01636">
    <property type="entry name" value="APH"/>
    <property type="match status" value="1"/>
</dbReference>
<evidence type="ECO:0000313" key="2">
    <source>
        <dbReference type="EMBL" id="MFD1531650.1"/>
    </source>
</evidence>
<proteinExistence type="predicted"/>
<dbReference type="EMBL" id="JBHUCP010000014">
    <property type="protein sequence ID" value="MFD1531650.1"/>
    <property type="molecule type" value="Genomic_DNA"/>
</dbReference>
<feature type="domain" description="Aminoglycoside phosphotransferase" evidence="1">
    <location>
        <begin position="24"/>
        <end position="247"/>
    </location>
</feature>
<dbReference type="PANTHER" id="PTHR47829">
    <property type="entry name" value="HYDROLASE, PUTATIVE (AFU_ORTHOLOGUE AFUA_1G12880)-RELATED"/>
    <property type="match status" value="1"/>
</dbReference>